<organism evidence="3 4">
    <name type="scientific">Talaromyces proteolyticus</name>
    <dbReference type="NCBI Taxonomy" id="1131652"/>
    <lineage>
        <taxon>Eukaryota</taxon>
        <taxon>Fungi</taxon>
        <taxon>Dikarya</taxon>
        <taxon>Ascomycota</taxon>
        <taxon>Pezizomycotina</taxon>
        <taxon>Eurotiomycetes</taxon>
        <taxon>Eurotiomycetidae</taxon>
        <taxon>Eurotiales</taxon>
        <taxon>Trichocomaceae</taxon>
        <taxon>Talaromyces</taxon>
        <taxon>Talaromyces sect. Bacilispori</taxon>
    </lineage>
</organism>
<evidence type="ECO:0000313" key="3">
    <source>
        <dbReference type="EMBL" id="KAH8703990.1"/>
    </source>
</evidence>
<dbReference type="AlphaFoldDB" id="A0AAD4KYQ6"/>
<proteinExistence type="predicted"/>
<feature type="chain" id="PRO_5041963080" evidence="2">
    <location>
        <begin position="23"/>
        <end position="464"/>
    </location>
</feature>
<dbReference type="GO" id="GO:0004806">
    <property type="term" value="F:triacylglycerol lipase activity"/>
    <property type="evidence" value="ECO:0007669"/>
    <property type="project" value="InterPro"/>
</dbReference>
<dbReference type="PANTHER" id="PTHR34853">
    <property type="match status" value="1"/>
</dbReference>
<dbReference type="GeneID" id="70245528"/>
<name>A0AAD4KYQ6_9EURO</name>
<keyword evidence="4" id="KW-1185">Reference proteome</keyword>
<dbReference type="EMBL" id="JAJTJA010000002">
    <property type="protein sequence ID" value="KAH8703990.1"/>
    <property type="molecule type" value="Genomic_DNA"/>
</dbReference>
<feature type="signal peptide" evidence="2">
    <location>
        <begin position="1"/>
        <end position="22"/>
    </location>
</feature>
<dbReference type="Gene3D" id="3.40.50.1820">
    <property type="entry name" value="alpha/beta hydrolase"/>
    <property type="match status" value="1"/>
</dbReference>
<keyword evidence="2" id="KW-0732">Signal</keyword>
<comment type="caution">
    <text evidence="3">The sequence shown here is derived from an EMBL/GenBank/DDBJ whole genome shotgun (WGS) entry which is preliminary data.</text>
</comment>
<dbReference type="GO" id="GO:0016042">
    <property type="term" value="P:lipid catabolic process"/>
    <property type="evidence" value="ECO:0007669"/>
    <property type="project" value="InterPro"/>
</dbReference>
<accession>A0AAD4KYQ6</accession>
<reference evidence="3" key="1">
    <citation type="submission" date="2021-12" db="EMBL/GenBank/DDBJ databases">
        <title>Convergent genome expansion in fungi linked to evolution of root-endophyte symbiosis.</title>
        <authorList>
            <consortium name="DOE Joint Genome Institute"/>
            <person name="Ke Y.-H."/>
            <person name="Bonito G."/>
            <person name="Liao H.-L."/>
            <person name="Looney B."/>
            <person name="Rojas-Flechas A."/>
            <person name="Nash J."/>
            <person name="Hameed K."/>
            <person name="Schadt C."/>
            <person name="Martin F."/>
            <person name="Crous P.W."/>
            <person name="Miettinen O."/>
            <person name="Magnuson J.K."/>
            <person name="Labbe J."/>
            <person name="Jacobson D."/>
            <person name="Doktycz M.J."/>
            <person name="Veneault-Fourrey C."/>
            <person name="Kuo A."/>
            <person name="Mondo S."/>
            <person name="Calhoun S."/>
            <person name="Riley R."/>
            <person name="Ohm R."/>
            <person name="LaButti K."/>
            <person name="Andreopoulos B."/>
            <person name="Pangilinan J."/>
            <person name="Nolan M."/>
            <person name="Tritt A."/>
            <person name="Clum A."/>
            <person name="Lipzen A."/>
            <person name="Daum C."/>
            <person name="Barry K."/>
            <person name="Grigoriev I.V."/>
            <person name="Vilgalys R."/>
        </authorList>
    </citation>
    <scope>NUCLEOTIDE SEQUENCE</scope>
    <source>
        <strain evidence="3">PMI_201</strain>
    </source>
</reference>
<dbReference type="Proteomes" id="UP001201262">
    <property type="component" value="Unassembled WGS sequence"/>
</dbReference>
<dbReference type="InterPro" id="IPR005152">
    <property type="entry name" value="Lipase_secreted"/>
</dbReference>
<dbReference type="RefSeq" id="XP_046077008.1">
    <property type="nucleotide sequence ID" value="XM_046215241.1"/>
</dbReference>
<gene>
    <name evidence="3" type="ORF">BGW36DRAFT_370340</name>
</gene>
<dbReference type="Gene3D" id="1.10.260.130">
    <property type="match status" value="1"/>
</dbReference>
<evidence type="ECO:0000256" key="1">
    <source>
        <dbReference type="ARBA" id="ARBA00022801"/>
    </source>
</evidence>
<dbReference type="PANTHER" id="PTHR34853:SF5">
    <property type="entry name" value="LIP-DOMAIN-CONTAINING PROTEIN-RELATED"/>
    <property type="match status" value="1"/>
</dbReference>
<sequence>MHTLRTAFTFLAGSLLFIPTLSIQSSEQLGTFQSRTAAPLPPSQDPWYTAPEQSILFSSAPGTILRIRPDPFHLYASLGVNISTASYNILYRTTDANNLPSFAVTTLFIPAGDTETFHPSQGSPSLLSYQIPYNSPWVDSSPSYTLSTNTNSTFPDIVAGLAQGWYVSVPDHEGPNATFAIGVEEGHAVLDSLRAVTQSSLSPAVSKENGYSSDHKHIDWKIGLWGYSGGSIASEFAAEIQASYAPDIQIAGVAIGGLPTPLNAVFEAVNKSPYAGLIPLGLWGAANAYPYVGDYLTSRLTPGAKETGVFTKARNMSVFEAFSVYNGSDIFSYFIGGKDDVLSSPITTFIFETQSTMGRHGLPTMPIFVYKAVADLLAPIQYVDSLIGQYCNYSNVTEGKGVKILYERNTIGGHVAEEINQDVNAVRFLAKALSGRLGAGWPNGKGHGCVVRNVTVGNDTSPDW</sequence>
<dbReference type="InterPro" id="IPR029058">
    <property type="entry name" value="AB_hydrolase_fold"/>
</dbReference>
<evidence type="ECO:0000313" key="4">
    <source>
        <dbReference type="Proteomes" id="UP001201262"/>
    </source>
</evidence>
<protein>
    <submittedName>
        <fullName evidence="3">Lipase 8</fullName>
    </submittedName>
</protein>
<evidence type="ECO:0000256" key="2">
    <source>
        <dbReference type="SAM" id="SignalP"/>
    </source>
</evidence>
<dbReference type="Pfam" id="PF03583">
    <property type="entry name" value="LIP"/>
    <property type="match status" value="1"/>
</dbReference>
<keyword evidence="1" id="KW-0378">Hydrolase</keyword>